<dbReference type="GO" id="GO:0046983">
    <property type="term" value="F:protein dimerization activity"/>
    <property type="evidence" value="ECO:0007669"/>
    <property type="project" value="InterPro"/>
</dbReference>
<dbReference type="Gene3D" id="4.10.280.10">
    <property type="entry name" value="Helix-loop-helix DNA-binding domain"/>
    <property type="match status" value="1"/>
</dbReference>
<evidence type="ECO:0000313" key="1">
    <source>
        <dbReference type="EMBL" id="MBB6217177.1"/>
    </source>
</evidence>
<keyword evidence="2" id="KW-1185">Reference proteome</keyword>
<dbReference type="SUPFAM" id="SSF140500">
    <property type="entry name" value="BAS1536-like"/>
    <property type="match status" value="1"/>
</dbReference>
<dbReference type="RefSeq" id="WP_184311687.1">
    <property type="nucleotide sequence ID" value="NZ_JACHEN010000021.1"/>
</dbReference>
<organism evidence="1 2">
    <name type="scientific">Anaerosolibacter carboniphilus</name>
    <dbReference type="NCBI Taxonomy" id="1417629"/>
    <lineage>
        <taxon>Bacteria</taxon>
        <taxon>Bacillati</taxon>
        <taxon>Bacillota</taxon>
        <taxon>Clostridia</taxon>
        <taxon>Peptostreptococcales</taxon>
        <taxon>Thermotaleaceae</taxon>
        <taxon>Anaerosolibacter</taxon>
    </lineage>
</organism>
<reference evidence="1 2" key="1">
    <citation type="submission" date="2020-08" db="EMBL/GenBank/DDBJ databases">
        <title>Genomic Encyclopedia of Type Strains, Phase IV (KMG-IV): sequencing the most valuable type-strain genomes for metagenomic binning, comparative biology and taxonomic classification.</title>
        <authorList>
            <person name="Goeker M."/>
        </authorList>
    </citation>
    <scope>NUCLEOTIDE SEQUENCE [LARGE SCALE GENOMIC DNA]</scope>
    <source>
        <strain evidence="1 2">DSM 103526</strain>
    </source>
</reference>
<sequence>MDDLNIAQETLKLVIEVAREHLEKLIEKKDGDLLHPDIISLSQFLDRLLSEYQKLRNN</sequence>
<gene>
    <name evidence="1" type="ORF">HNQ80_003296</name>
</gene>
<evidence type="ECO:0000313" key="2">
    <source>
        <dbReference type="Proteomes" id="UP000579281"/>
    </source>
</evidence>
<dbReference type="InterPro" id="IPR036638">
    <property type="entry name" value="HLH_DNA-bd_sf"/>
</dbReference>
<dbReference type="InterPro" id="IPR037208">
    <property type="entry name" value="Spo0E-like_sf"/>
</dbReference>
<dbReference type="AlphaFoldDB" id="A0A841KUV5"/>
<dbReference type="GO" id="GO:0043937">
    <property type="term" value="P:regulation of sporulation"/>
    <property type="evidence" value="ECO:0007669"/>
    <property type="project" value="InterPro"/>
</dbReference>
<protein>
    <recommendedName>
        <fullName evidence="3">Spo0E like sporulation regulatory protein</fullName>
    </recommendedName>
</protein>
<dbReference type="InterPro" id="IPR018540">
    <property type="entry name" value="Spo0E-like"/>
</dbReference>
<comment type="caution">
    <text evidence="1">The sequence shown here is derived from an EMBL/GenBank/DDBJ whole genome shotgun (WGS) entry which is preliminary data.</text>
</comment>
<evidence type="ECO:0008006" key="3">
    <source>
        <dbReference type="Google" id="ProtNLM"/>
    </source>
</evidence>
<accession>A0A841KUV5</accession>
<proteinExistence type="predicted"/>
<name>A0A841KUV5_9FIRM</name>
<dbReference type="EMBL" id="JACHEN010000021">
    <property type="protein sequence ID" value="MBB6217177.1"/>
    <property type="molecule type" value="Genomic_DNA"/>
</dbReference>
<dbReference type="Proteomes" id="UP000579281">
    <property type="component" value="Unassembled WGS sequence"/>
</dbReference>
<dbReference type="Pfam" id="PF09388">
    <property type="entry name" value="SpoOE-like"/>
    <property type="match status" value="1"/>
</dbReference>